<evidence type="ECO:0000313" key="2">
    <source>
        <dbReference type="EMBL" id="CAA9212730.1"/>
    </source>
</evidence>
<proteinExistence type="predicted"/>
<evidence type="ECO:0000256" key="1">
    <source>
        <dbReference type="SAM" id="MobiDB-lite"/>
    </source>
</evidence>
<dbReference type="EMBL" id="CADCTK010000044">
    <property type="protein sequence ID" value="CAA9212730.1"/>
    <property type="molecule type" value="Genomic_DNA"/>
</dbReference>
<accession>A0A6J4H4R4</accession>
<organism evidence="2">
    <name type="scientific">uncultured Chloroflexia bacterium</name>
    <dbReference type="NCBI Taxonomy" id="1672391"/>
    <lineage>
        <taxon>Bacteria</taxon>
        <taxon>Bacillati</taxon>
        <taxon>Chloroflexota</taxon>
        <taxon>Chloroflexia</taxon>
        <taxon>environmental samples</taxon>
    </lineage>
</organism>
<feature type="region of interest" description="Disordered" evidence="1">
    <location>
        <begin position="1"/>
        <end position="21"/>
    </location>
</feature>
<dbReference type="AlphaFoldDB" id="A0A6J4H4R4"/>
<protein>
    <submittedName>
        <fullName evidence="2">Uncharacterized protein</fullName>
    </submittedName>
</protein>
<gene>
    <name evidence="2" type="ORF">AVDCRST_MAG26-179</name>
</gene>
<reference evidence="2" key="1">
    <citation type="submission" date="2020-02" db="EMBL/GenBank/DDBJ databases">
        <authorList>
            <person name="Meier V. D."/>
        </authorList>
    </citation>
    <scope>NUCLEOTIDE SEQUENCE</scope>
    <source>
        <strain evidence="2">AVDCRST_MAG26</strain>
    </source>
</reference>
<sequence length="72" mass="6667">MNSLGVSGRATGSAGGSAGELGVAATGSAGGGVGELGAGGTDNGRGELAMTSCFSLLRGSRMAILPGGRVRG</sequence>
<name>A0A6J4H4R4_9CHLR</name>
<feature type="compositionally biased region" description="Low complexity" evidence="1">
    <location>
        <begin position="1"/>
        <end position="12"/>
    </location>
</feature>